<dbReference type="PANTHER" id="PTHR30290:SF65">
    <property type="entry name" value="MONOACYL PHOSPHATIDYLINOSITOL TETRAMANNOSIDE-BINDING PROTEIN LPQW-RELATED"/>
    <property type="match status" value="1"/>
</dbReference>
<dbReference type="Gene3D" id="3.40.190.10">
    <property type="entry name" value="Periplasmic binding protein-like II"/>
    <property type="match status" value="1"/>
</dbReference>
<dbReference type="InterPro" id="IPR000914">
    <property type="entry name" value="SBP_5_dom"/>
</dbReference>
<accession>A0A7W7SUN8</accession>
<protein>
    <submittedName>
        <fullName evidence="3">Peptide/nickel transport system substrate-binding protein</fullName>
    </submittedName>
</protein>
<gene>
    <name evidence="3" type="ORF">FHR38_004992</name>
</gene>
<proteinExistence type="predicted"/>
<feature type="signal peptide" evidence="1">
    <location>
        <begin position="1"/>
        <end position="23"/>
    </location>
</feature>
<evidence type="ECO:0000256" key="1">
    <source>
        <dbReference type="SAM" id="SignalP"/>
    </source>
</evidence>
<dbReference type="GO" id="GO:0043190">
    <property type="term" value="C:ATP-binding cassette (ABC) transporter complex"/>
    <property type="evidence" value="ECO:0007669"/>
    <property type="project" value="InterPro"/>
</dbReference>
<dbReference type="RefSeq" id="WP_184536882.1">
    <property type="nucleotide sequence ID" value="NZ_JACHJW010000001.1"/>
</dbReference>
<reference evidence="3 4" key="1">
    <citation type="submission" date="2020-08" db="EMBL/GenBank/DDBJ databases">
        <title>Sequencing the genomes of 1000 actinobacteria strains.</title>
        <authorList>
            <person name="Klenk H.-P."/>
        </authorList>
    </citation>
    <scope>NUCLEOTIDE SEQUENCE [LARGE SCALE GENOMIC DNA]</scope>
    <source>
        <strain evidence="3 4">DSM 45886</strain>
    </source>
</reference>
<organism evidence="3 4">
    <name type="scientific">Micromonospora polyrhachis</name>
    <dbReference type="NCBI Taxonomy" id="1282883"/>
    <lineage>
        <taxon>Bacteria</taxon>
        <taxon>Bacillati</taxon>
        <taxon>Actinomycetota</taxon>
        <taxon>Actinomycetes</taxon>
        <taxon>Micromonosporales</taxon>
        <taxon>Micromonosporaceae</taxon>
        <taxon>Micromonospora</taxon>
    </lineage>
</organism>
<dbReference type="AlphaFoldDB" id="A0A7W7SUN8"/>
<evidence type="ECO:0000259" key="2">
    <source>
        <dbReference type="Pfam" id="PF00496"/>
    </source>
</evidence>
<dbReference type="Proteomes" id="UP000578819">
    <property type="component" value="Unassembled WGS sequence"/>
</dbReference>
<dbReference type="InterPro" id="IPR030678">
    <property type="entry name" value="Peptide/Ni-bd"/>
</dbReference>
<dbReference type="InterPro" id="IPR039424">
    <property type="entry name" value="SBP_5"/>
</dbReference>
<dbReference type="GO" id="GO:1904680">
    <property type="term" value="F:peptide transmembrane transporter activity"/>
    <property type="evidence" value="ECO:0007669"/>
    <property type="project" value="TreeGrafter"/>
</dbReference>
<keyword evidence="4" id="KW-1185">Reference proteome</keyword>
<feature type="chain" id="PRO_5038428590" evidence="1">
    <location>
        <begin position="24"/>
        <end position="495"/>
    </location>
</feature>
<dbReference type="SUPFAM" id="SSF53850">
    <property type="entry name" value="Periplasmic binding protein-like II"/>
    <property type="match status" value="1"/>
</dbReference>
<sequence length="495" mass="52489">MRAAVRRIAAPLLVLPLLAGCFASTEPDSEAADRRLRVAISFVPIKGFSLHSDDSVRLSQIGVVEGLTRLDAEGAVQPALATEWTRTDELSWRFTLRKATFHDGTPVTAPAVVTALTRADQATPRLRVLTGHRLTATAEADDTVTVRTDVADPMLPQRLASPALSVLAPKAYAATDRVDPIRTGTGPFTLTGVEGSQRATLDRFDDYWDGRAQASGVDVSFIPDGTARANALRTGEVDVVDTIPVAQAAVLAPENLRQVPTTRTIGLYLNTKRGVFADPAVRAAARTAVETGPLVEGVYESRADAGQGLFGPALSWAAGKRIAPQRTAPAKVPVGTRITLATYTNRAELPETATVLQQQLERAGFVVQQDVREYSQLEPDALAGTFDALVLSRSAGQETGDPISQLASDFTCAGSYNLAKLCDRTVDDLVSKAAALDDPAARQDAIMRAEAAILGTDAVVPLVHERIIQGVAAGIQGVLLDPREQRLIGPGTRAG</sequence>
<dbReference type="PIRSF" id="PIRSF002741">
    <property type="entry name" value="MppA"/>
    <property type="match status" value="1"/>
</dbReference>
<evidence type="ECO:0000313" key="4">
    <source>
        <dbReference type="Proteomes" id="UP000578819"/>
    </source>
</evidence>
<evidence type="ECO:0000313" key="3">
    <source>
        <dbReference type="EMBL" id="MBB4961259.1"/>
    </source>
</evidence>
<dbReference type="GO" id="GO:0015833">
    <property type="term" value="P:peptide transport"/>
    <property type="evidence" value="ECO:0007669"/>
    <property type="project" value="TreeGrafter"/>
</dbReference>
<dbReference type="Gene3D" id="3.10.105.10">
    <property type="entry name" value="Dipeptide-binding Protein, Domain 3"/>
    <property type="match status" value="1"/>
</dbReference>
<dbReference type="GO" id="GO:0042597">
    <property type="term" value="C:periplasmic space"/>
    <property type="evidence" value="ECO:0007669"/>
    <property type="project" value="UniProtKB-ARBA"/>
</dbReference>
<dbReference type="PANTHER" id="PTHR30290">
    <property type="entry name" value="PERIPLASMIC BINDING COMPONENT OF ABC TRANSPORTER"/>
    <property type="match status" value="1"/>
</dbReference>
<keyword evidence="1" id="KW-0732">Signal</keyword>
<name>A0A7W7SUN8_9ACTN</name>
<dbReference type="PROSITE" id="PS51257">
    <property type="entry name" value="PROKAR_LIPOPROTEIN"/>
    <property type="match status" value="1"/>
</dbReference>
<feature type="domain" description="Solute-binding protein family 5" evidence="2">
    <location>
        <begin position="76"/>
        <end position="416"/>
    </location>
</feature>
<comment type="caution">
    <text evidence="3">The sequence shown here is derived from an EMBL/GenBank/DDBJ whole genome shotgun (WGS) entry which is preliminary data.</text>
</comment>
<dbReference type="Pfam" id="PF00496">
    <property type="entry name" value="SBP_bac_5"/>
    <property type="match status" value="1"/>
</dbReference>
<dbReference type="EMBL" id="JACHJW010000001">
    <property type="protein sequence ID" value="MBB4961259.1"/>
    <property type="molecule type" value="Genomic_DNA"/>
</dbReference>